<keyword evidence="4 6" id="KW-0802">TPR repeat</keyword>
<keyword evidence="3" id="KW-0677">Repeat</keyword>
<dbReference type="PROSITE" id="PS50005">
    <property type="entry name" value="TPR"/>
    <property type="match status" value="3"/>
</dbReference>
<comment type="caution">
    <text evidence="9">The sequence shown here is derived from an EMBL/GenBank/DDBJ whole genome shotgun (WGS) entry which is preliminary data.</text>
</comment>
<comment type="subcellular location">
    <subcellularLocation>
        <location evidence="1">Cytoplasm</location>
    </subcellularLocation>
</comment>
<evidence type="ECO:0000256" key="2">
    <source>
        <dbReference type="ARBA" id="ARBA00022490"/>
    </source>
</evidence>
<feature type="repeat" description="TPR" evidence="6">
    <location>
        <begin position="208"/>
        <end position="241"/>
    </location>
</feature>
<dbReference type="SMART" id="SM00028">
    <property type="entry name" value="TPR"/>
    <property type="match status" value="7"/>
</dbReference>
<evidence type="ECO:0000256" key="3">
    <source>
        <dbReference type="ARBA" id="ARBA00022737"/>
    </source>
</evidence>
<comment type="similarity">
    <text evidence="5">Belongs to the Rap family.</text>
</comment>
<organism evidence="9 10">
    <name type="scientific">Rheinheimera tangshanensis</name>
    <dbReference type="NCBI Taxonomy" id="400153"/>
    <lineage>
        <taxon>Bacteria</taxon>
        <taxon>Pseudomonadati</taxon>
        <taxon>Pseudomonadota</taxon>
        <taxon>Gammaproteobacteria</taxon>
        <taxon>Chromatiales</taxon>
        <taxon>Chromatiaceae</taxon>
        <taxon>Rheinheimera</taxon>
    </lineage>
</organism>
<gene>
    <name evidence="9" type="ORF">FU839_05950</name>
</gene>
<dbReference type="SUPFAM" id="SSF48452">
    <property type="entry name" value="TPR-like"/>
    <property type="match status" value="2"/>
</dbReference>
<keyword evidence="10" id="KW-1185">Reference proteome</keyword>
<dbReference type="Gene3D" id="1.25.40.10">
    <property type="entry name" value="Tetratricopeptide repeat domain"/>
    <property type="match status" value="1"/>
</dbReference>
<feature type="signal peptide" evidence="8">
    <location>
        <begin position="1"/>
        <end position="18"/>
    </location>
</feature>
<evidence type="ECO:0000313" key="10">
    <source>
        <dbReference type="Proteomes" id="UP000321814"/>
    </source>
</evidence>
<dbReference type="AlphaFoldDB" id="A0A5C8LZX8"/>
<accession>A0A5C8LZX8</accession>
<sequence>MRHALSILLVLVTFSVHAADLSQLMQQVKANPQGQLDTQLKHPAKTAEEHFLLAYSHYVLKNKEAALEFSNKAMTLEPDAELAGRILLMQALSYGVFYRDTAMAIEKLKLAEAILPEQDTTAIRSLRMDILESFAQAYNQQGNVELAMKAATQSLTLATQAADKQRQLNSMIMLGRLHLQNNNLSKAYQYFKSSLPLASEMGDQQAIASISMRLGMAYQKLEQHELALQYFNEAARLYQQLNSLSAQVNALINSGDSQLVLKQLDNAKTTYNKALKLAVESEDPYMLISAYVSLSELALEQVDLDQSEQLLTKAHQLASQLSAQSIKAETALFLANVFIKKQNYSAAKIMLDEAAPEPDKLAAFLKRKHLALSAELAALEQQWQQAYQLEKTANQMEVAELNDTSKLQLDNLQSSLELQLQQEKQQELHFSQQTQLKYWLRISLVLLTIAVLTLLLLLSKQKKNRSGPLVQMPQWRSFTELLLHHHRTKTQGHLLLVMPQQTPALLNKGIQQVSTDLEGFRLILDQSLFWVEQDQEFWLYCASEQQAVELQHQLVQSLPEDYQAHSAVLPLHALLSERICEQDLDALRELVWYSLYLAEQQGLKGALHLGYQCHQSRPCAWQAEQLRQDLFNAISLGLLEVQANGVSLSAKLQSQLAHI</sequence>
<dbReference type="InterPro" id="IPR019734">
    <property type="entry name" value="TPR_rpt"/>
</dbReference>
<evidence type="ECO:0000256" key="1">
    <source>
        <dbReference type="ARBA" id="ARBA00004496"/>
    </source>
</evidence>
<name>A0A5C8LZX8_9GAMM</name>
<dbReference type="RefSeq" id="WP_147903614.1">
    <property type="nucleotide sequence ID" value="NZ_BAAAGC010000017.1"/>
</dbReference>
<protein>
    <submittedName>
        <fullName evidence="9">Tetratricopeptide repeat protein</fullName>
    </submittedName>
</protein>
<dbReference type="Proteomes" id="UP000321814">
    <property type="component" value="Unassembled WGS sequence"/>
</dbReference>
<dbReference type="GO" id="GO:0005737">
    <property type="term" value="C:cytoplasm"/>
    <property type="evidence" value="ECO:0007669"/>
    <property type="project" value="UniProtKB-SubCell"/>
</dbReference>
<dbReference type="PANTHER" id="PTHR46630">
    <property type="entry name" value="TETRATRICOPEPTIDE REPEAT PROTEIN 29"/>
    <property type="match status" value="1"/>
</dbReference>
<keyword evidence="8" id="KW-0732">Signal</keyword>
<dbReference type="PANTHER" id="PTHR46630:SF1">
    <property type="entry name" value="TETRATRICOPEPTIDE REPEAT PROTEIN 29"/>
    <property type="match status" value="1"/>
</dbReference>
<evidence type="ECO:0000256" key="5">
    <source>
        <dbReference type="ARBA" id="ARBA00038253"/>
    </source>
</evidence>
<feature type="chain" id="PRO_5022912463" evidence="8">
    <location>
        <begin position="19"/>
        <end position="659"/>
    </location>
</feature>
<feature type="transmembrane region" description="Helical" evidence="7">
    <location>
        <begin position="438"/>
        <end position="458"/>
    </location>
</feature>
<reference evidence="9 10" key="1">
    <citation type="submission" date="2019-08" db="EMBL/GenBank/DDBJ databases">
        <title>Draft genome analysis of Rheinheimera tangshanensis isolated from the roots of fresh rice plants (Oryza sativa).</title>
        <authorList>
            <person name="Yu Q."/>
            <person name="Qi Y."/>
            <person name="Zhang H."/>
            <person name="Pu J."/>
        </authorList>
    </citation>
    <scope>NUCLEOTIDE SEQUENCE [LARGE SCALE GENOMIC DNA]</scope>
    <source>
        <strain evidence="9 10">JA3-B52</strain>
    </source>
</reference>
<evidence type="ECO:0000256" key="7">
    <source>
        <dbReference type="SAM" id="Phobius"/>
    </source>
</evidence>
<dbReference type="InterPro" id="IPR011990">
    <property type="entry name" value="TPR-like_helical_dom_sf"/>
</dbReference>
<dbReference type="Pfam" id="PF13181">
    <property type="entry name" value="TPR_8"/>
    <property type="match status" value="2"/>
</dbReference>
<feature type="repeat" description="TPR" evidence="6">
    <location>
        <begin position="47"/>
        <end position="80"/>
    </location>
</feature>
<keyword evidence="7" id="KW-1133">Transmembrane helix</keyword>
<evidence type="ECO:0000256" key="4">
    <source>
        <dbReference type="ARBA" id="ARBA00022803"/>
    </source>
</evidence>
<dbReference type="EMBL" id="VRLR01000002">
    <property type="protein sequence ID" value="TXK82427.1"/>
    <property type="molecule type" value="Genomic_DNA"/>
</dbReference>
<feature type="repeat" description="TPR" evidence="6">
    <location>
        <begin position="168"/>
        <end position="201"/>
    </location>
</feature>
<keyword evidence="2" id="KW-0963">Cytoplasm</keyword>
<keyword evidence="7" id="KW-0472">Membrane</keyword>
<evidence type="ECO:0000256" key="8">
    <source>
        <dbReference type="SAM" id="SignalP"/>
    </source>
</evidence>
<evidence type="ECO:0000313" key="9">
    <source>
        <dbReference type="EMBL" id="TXK82427.1"/>
    </source>
</evidence>
<dbReference type="InterPro" id="IPR051476">
    <property type="entry name" value="Bac_ResReg_Asp_Phosphatase"/>
</dbReference>
<keyword evidence="7" id="KW-0812">Transmembrane</keyword>
<dbReference type="OrthoDB" id="5751942at2"/>
<proteinExistence type="inferred from homology"/>
<evidence type="ECO:0000256" key="6">
    <source>
        <dbReference type="PROSITE-ProRule" id="PRU00339"/>
    </source>
</evidence>